<accession>A0AA90ETJ3</accession>
<dbReference type="EMBL" id="MRBL01000007">
    <property type="protein sequence ID" value="OMI28509.1"/>
    <property type="molecule type" value="Genomic_DNA"/>
</dbReference>
<name>A0AA90ETJ3_9BACI</name>
<proteinExistence type="predicted"/>
<gene>
    <name evidence="2" type="ORF">BTA31_08175</name>
    <name evidence="1" type="ORF">MOE73_05235</name>
</gene>
<dbReference type="RefSeq" id="WP_076790673.1">
    <property type="nucleotide sequence ID" value="NZ_JALAJD010000006.1"/>
</dbReference>
<evidence type="ECO:0000313" key="1">
    <source>
        <dbReference type="EMBL" id="MCY9279464.1"/>
    </source>
</evidence>
<comment type="caution">
    <text evidence="1">The sequence shown here is derived from an EMBL/GenBank/DDBJ whole genome shotgun (WGS) entry which is preliminary data.</text>
</comment>
<evidence type="ECO:0000313" key="2">
    <source>
        <dbReference type="EMBL" id="OMI28509.1"/>
    </source>
</evidence>
<evidence type="ECO:0000313" key="4">
    <source>
        <dbReference type="Proteomes" id="UP001066455"/>
    </source>
</evidence>
<keyword evidence="3" id="KW-1185">Reference proteome</keyword>
<sequence>MKLNFWVYALSYKWATAEMVKEAIAYDDCSIEDIRKGVETGYITKEEFQELTSEL</sequence>
<dbReference type="Pfam" id="PF09693">
    <property type="entry name" value="Phage_XkdX"/>
    <property type="match status" value="1"/>
</dbReference>
<dbReference type="AlphaFoldDB" id="A0AA90ETJ3"/>
<reference evidence="2 3" key="1">
    <citation type="submission" date="2016-12" db="EMBL/GenBank/DDBJ databases">
        <title>Bacillus phylogenomics.</title>
        <authorList>
            <person name="Dunlap C."/>
        </authorList>
    </citation>
    <scope>NUCLEOTIDE SEQUENCE [LARGE SCALE GENOMIC DNA]</scope>
    <source>
        <strain evidence="2 3">NRRL B-41327</strain>
    </source>
</reference>
<dbReference type="EMBL" id="JALAXI010000004">
    <property type="protein sequence ID" value="MCY9279464.1"/>
    <property type="molecule type" value="Genomic_DNA"/>
</dbReference>
<organism evidence="1 4">
    <name type="scientific">Bacillus haynesii</name>
    <dbReference type="NCBI Taxonomy" id="1925021"/>
    <lineage>
        <taxon>Bacteria</taxon>
        <taxon>Bacillati</taxon>
        <taxon>Bacillota</taxon>
        <taxon>Bacilli</taxon>
        <taxon>Bacillales</taxon>
        <taxon>Bacillaceae</taxon>
        <taxon>Bacillus</taxon>
    </lineage>
</organism>
<dbReference type="NCBIfam" id="TIGR01669">
    <property type="entry name" value="phage_XkdX"/>
    <property type="match status" value="1"/>
</dbReference>
<dbReference type="Proteomes" id="UP000187046">
    <property type="component" value="Unassembled WGS sequence"/>
</dbReference>
<protein>
    <submittedName>
        <fullName evidence="2">Phage portal protein</fullName>
    </submittedName>
    <submittedName>
        <fullName evidence="1">XkdX family protein</fullName>
    </submittedName>
</protein>
<dbReference type="Proteomes" id="UP001066455">
    <property type="component" value="Unassembled WGS sequence"/>
</dbReference>
<reference evidence="1" key="2">
    <citation type="submission" date="2022-02" db="EMBL/GenBank/DDBJ databases">
        <title>Crop Bioprotection Bacillus Genome Sequencing.</title>
        <authorList>
            <person name="Dunlap C."/>
        </authorList>
    </citation>
    <scope>NUCLEOTIDE SEQUENCE</scope>
    <source>
        <strain evidence="1">T20C14</strain>
    </source>
</reference>
<evidence type="ECO:0000313" key="3">
    <source>
        <dbReference type="Proteomes" id="UP000187046"/>
    </source>
</evidence>
<dbReference type="InterPro" id="IPR010022">
    <property type="entry name" value="XkdX"/>
</dbReference>